<keyword evidence="3" id="KW-1185">Reference proteome</keyword>
<comment type="caution">
    <text evidence="2">The sequence shown here is derived from an EMBL/GenBank/DDBJ whole genome shotgun (WGS) entry which is preliminary data.</text>
</comment>
<dbReference type="EMBL" id="LSRL02000749">
    <property type="protein sequence ID" value="TDG39926.1"/>
    <property type="molecule type" value="Genomic_DNA"/>
</dbReference>
<evidence type="ECO:0000256" key="1">
    <source>
        <dbReference type="SAM" id="MobiDB-lite"/>
    </source>
</evidence>
<gene>
    <name evidence="2" type="ORF">AWZ03_013653</name>
</gene>
<evidence type="ECO:0000313" key="3">
    <source>
        <dbReference type="Proteomes" id="UP000295192"/>
    </source>
</evidence>
<accession>A0A484ATZ3</accession>
<organism evidence="2 3">
    <name type="scientific">Drosophila navojoa</name>
    <name type="common">Fruit fly</name>
    <dbReference type="NCBI Taxonomy" id="7232"/>
    <lineage>
        <taxon>Eukaryota</taxon>
        <taxon>Metazoa</taxon>
        <taxon>Ecdysozoa</taxon>
        <taxon>Arthropoda</taxon>
        <taxon>Hexapoda</taxon>
        <taxon>Insecta</taxon>
        <taxon>Pterygota</taxon>
        <taxon>Neoptera</taxon>
        <taxon>Endopterygota</taxon>
        <taxon>Diptera</taxon>
        <taxon>Brachycera</taxon>
        <taxon>Muscomorpha</taxon>
        <taxon>Ephydroidea</taxon>
        <taxon>Drosophilidae</taxon>
        <taxon>Drosophila</taxon>
    </lineage>
</organism>
<name>A0A484ATZ3_DRONA</name>
<feature type="region of interest" description="Disordered" evidence="1">
    <location>
        <begin position="1"/>
        <end position="70"/>
    </location>
</feature>
<evidence type="ECO:0000313" key="2">
    <source>
        <dbReference type="EMBL" id="TDG39926.1"/>
    </source>
</evidence>
<protein>
    <submittedName>
        <fullName evidence="2">Uncharacterized protein</fullName>
    </submittedName>
</protein>
<sequence>MRRASSGTGRDGAGRGGARPAATAACCQQQRQQQQQQQQRPQRQRQQQQQQQWQTTLSPSTMSRPGAQGLGLSQGLLSREIIIIVPLLLNTITMMVPTNVTHVPIECHNIVQTGNGDDNDDGGNVHVVAKIPYKKLSCE</sequence>
<reference evidence="2 3" key="1">
    <citation type="journal article" date="2019" name="J. Hered.">
        <title>An Improved Genome Assembly for Drosophila navojoa, the Basal Species in the mojavensis Cluster.</title>
        <authorList>
            <person name="Vanderlinde T."/>
            <person name="Dupim E.G."/>
            <person name="Nazario-Yepiz N.O."/>
            <person name="Carvalho A.B."/>
        </authorList>
    </citation>
    <scope>NUCLEOTIDE SEQUENCE [LARGE SCALE GENOMIC DNA]</scope>
    <source>
        <strain evidence="2">Navoj_Jal97</strain>
        <tissue evidence="2">Whole organism</tissue>
    </source>
</reference>
<dbReference type="AlphaFoldDB" id="A0A484ATZ3"/>
<proteinExistence type="predicted"/>
<feature type="compositionally biased region" description="Low complexity" evidence="1">
    <location>
        <begin position="18"/>
        <end position="54"/>
    </location>
</feature>
<dbReference type="Proteomes" id="UP000295192">
    <property type="component" value="Unassembled WGS sequence"/>
</dbReference>